<accession>A0A8J7M3T2</accession>
<organism evidence="1 2">
    <name type="scientific">Thermohalobaculum xanthum</name>
    <dbReference type="NCBI Taxonomy" id="2753746"/>
    <lineage>
        <taxon>Bacteria</taxon>
        <taxon>Pseudomonadati</taxon>
        <taxon>Pseudomonadota</taxon>
        <taxon>Alphaproteobacteria</taxon>
        <taxon>Rhodobacterales</taxon>
        <taxon>Paracoccaceae</taxon>
        <taxon>Thermohalobaculum</taxon>
    </lineage>
</organism>
<evidence type="ECO:0000313" key="2">
    <source>
        <dbReference type="Proteomes" id="UP000655420"/>
    </source>
</evidence>
<name>A0A8J7M3T2_9RHOB</name>
<dbReference type="CDD" id="cd04645">
    <property type="entry name" value="LbH_gamma_CA_like"/>
    <property type="match status" value="1"/>
</dbReference>
<dbReference type="InterPro" id="IPR011004">
    <property type="entry name" value="Trimer_LpxA-like_sf"/>
</dbReference>
<dbReference type="InterPro" id="IPR047324">
    <property type="entry name" value="LbH_gamma_CA-like"/>
</dbReference>
<proteinExistence type="predicted"/>
<comment type="caution">
    <text evidence="1">The sequence shown here is derived from an EMBL/GenBank/DDBJ whole genome shotgun (WGS) entry which is preliminary data.</text>
</comment>
<dbReference type="InterPro" id="IPR001451">
    <property type="entry name" value="Hexapep"/>
</dbReference>
<reference evidence="1" key="1">
    <citation type="submission" date="2020-12" db="EMBL/GenBank/DDBJ databases">
        <title>Bacterial taxonomy.</title>
        <authorList>
            <person name="Pan X."/>
        </authorList>
    </citation>
    <scope>NUCLEOTIDE SEQUENCE</scope>
    <source>
        <strain evidence="1">M0105</strain>
    </source>
</reference>
<dbReference type="PANTHER" id="PTHR13061:SF29">
    <property type="entry name" value="GAMMA CARBONIC ANHYDRASE-LIKE 1, MITOCHONDRIAL-RELATED"/>
    <property type="match status" value="1"/>
</dbReference>
<dbReference type="Gene3D" id="2.160.10.10">
    <property type="entry name" value="Hexapeptide repeat proteins"/>
    <property type="match status" value="1"/>
</dbReference>
<dbReference type="EMBL" id="JAEHHL010000001">
    <property type="protein sequence ID" value="MBK0397575.1"/>
    <property type="molecule type" value="Genomic_DNA"/>
</dbReference>
<gene>
    <name evidence="1" type="ORF">H0I76_00095</name>
</gene>
<dbReference type="RefSeq" id="WP_200605504.1">
    <property type="nucleotide sequence ID" value="NZ_JAEHHL010000001.1"/>
</dbReference>
<keyword evidence="2" id="KW-1185">Reference proteome</keyword>
<dbReference type="SUPFAM" id="SSF51161">
    <property type="entry name" value="Trimeric LpxA-like enzymes"/>
    <property type="match status" value="1"/>
</dbReference>
<protein>
    <submittedName>
        <fullName evidence="1">Gamma carbonic anhydrase family protein</fullName>
    </submittedName>
</protein>
<dbReference type="InterPro" id="IPR050484">
    <property type="entry name" value="Transf_Hexapept/Carb_Anhydrase"/>
</dbReference>
<evidence type="ECO:0000313" key="1">
    <source>
        <dbReference type="EMBL" id="MBK0397575.1"/>
    </source>
</evidence>
<dbReference type="AlphaFoldDB" id="A0A8J7M3T2"/>
<dbReference type="Proteomes" id="UP000655420">
    <property type="component" value="Unassembled WGS sequence"/>
</dbReference>
<sequence length="175" mass="18251">MTLYSLDGHSPILPASGEVYIAPGARLIGQITLHEGSSVWFNAVMRGDNEPIVLGEGSNVQDGAVCHTDPGFPLTIGAEVTVGHNAILHGCTVGDGSLVGMGAVVLNGARIGRGCLIGANALVTEGKEIPDYSMVLGQPGRVARSLDEAAVQGLREAAAVYRRRIQRYRDGFGTL</sequence>
<dbReference type="PANTHER" id="PTHR13061">
    <property type="entry name" value="DYNACTIN SUBUNIT P25"/>
    <property type="match status" value="1"/>
</dbReference>
<dbReference type="Pfam" id="PF00132">
    <property type="entry name" value="Hexapep"/>
    <property type="match status" value="1"/>
</dbReference>